<organism evidence="2 3">
    <name type="scientific">Ruixingdingia sedimenti</name>
    <dbReference type="NCBI Taxonomy" id="3073604"/>
    <lineage>
        <taxon>Bacteria</taxon>
        <taxon>Pseudomonadati</taxon>
        <taxon>Pseudomonadota</taxon>
        <taxon>Alphaproteobacteria</taxon>
        <taxon>Rhodobacterales</taxon>
        <taxon>Paracoccaceae</taxon>
        <taxon>Ruixingdingia</taxon>
    </lineage>
</organism>
<dbReference type="RefSeq" id="WP_310455404.1">
    <property type="nucleotide sequence ID" value="NZ_JAVKPH010000001.1"/>
</dbReference>
<protein>
    <submittedName>
        <fullName evidence="2">Sulfotransferase</fullName>
    </submittedName>
</protein>
<accession>A0ABU1F356</accession>
<name>A0ABU1F356_9RHOB</name>
<comment type="caution">
    <text evidence="2">The sequence shown here is derived from an EMBL/GenBank/DDBJ whole genome shotgun (WGS) entry which is preliminary data.</text>
</comment>
<dbReference type="EMBL" id="JAVKPH010000001">
    <property type="protein sequence ID" value="MDR5651304.1"/>
    <property type="molecule type" value="Genomic_DNA"/>
</dbReference>
<dbReference type="Pfam" id="PF13469">
    <property type="entry name" value="Sulfotransfer_3"/>
    <property type="match status" value="1"/>
</dbReference>
<keyword evidence="1" id="KW-0808">Transferase</keyword>
<evidence type="ECO:0000256" key="1">
    <source>
        <dbReference type="ARBA" id="ARBA00022679"/>
    </source>
</evidence>
<dbReference type="SUPFAM" id="SSF52540">
    <property type="entry name" value="P-loop containing nucleoside triphosphate hydrolases"/>
    <property type="match status" value="1"/>
</dbReference>
<proteinExistence type="predicted"/>
<reference evidence="2 3" key="1">
    <citation type="submission" date="2023-09" db="EMBL/GenBank/DDBJ databases">
        <title>Xinfangfangia sedmenti sp. nov., isolated the sedment.</title>
        <authorList>
            <person name="Xu L."/>
        </authorList>
    </citation>
    <scope>NUCLEOTIDE SEQUENCE [LARGE SCALE GENOMIC DNA]</scope>
    <source>
        <strain evidence="2 3">LG-4</strain>
    </source>
</reference>
<dbReference type="PANTHER" id="PTHR10605:SF56">
    <property type="entry name" value="BIFUNCTIONAL HEPARAN SULFATE N-DEACETYLASE_N-SULFOTRANSFERASE"/>
    <property type="match status" value="1"/>
</dbReference>
<sequence length="288" mass="30951">MFGIGATKAGTSWLHRYLADHPDCAMPALKELHYFDTAEAGLLGREAKRIRAKRARLAAEASVAPEGRRAGILRGVAACDRWLGVLDRGADDAAYLAFLTEGAGGRRLVGDVTPAYALLPEAVLTRMERLAPVTRFVYLLRDPVDRLWSHLRMIAARTGVAKADVGAKALAMFDDWAAGGHPEVTARGDYAAVLAKLGRAIRPANLWTGFYETLFSDAGVARLCAFLGIAVRPGRYDQRVHASPGAGDLTGARLALARARLAPQYDHVARAFGDLPARWHENSGIGAA</sequence>
<gene>
    <name evidence="2" type="ORF">RGD00_01680</name>
</gene>
<dbReference type="Proteomes" id="UP001247754">
    <property type="component" value="Unassembled WGS sequence"/>
</dbReference>
<dbReference type="Gene3D" id="3.40.50.300">
    <property type="entry name" value="P-loop containing nucleotide triphosphate hydrolases"/>
    <property type="match status" value="1"/>
</dbReference>
<dbReference type="InterPro" id="IPR027417">
    <property type="entry name" value="P-loop_NTPase"/>
</dbReference>
<dbReference type="PANTHER" id="PTHR10605">
    <property type="entry name" value="HEPARAN SULFATE SULFOTRANSFERASE"/>
    <property type="match status" value="1"/>
</dbReference>
<evidence type="ECO:0000313" key="3">
    <source>
        <dbReference type="Proteomes" id="UP001247754"/>
    </source>
</evidence>
<evidence type="ECO:0000313" key="2">
    <source>
        <dbReference type="EMBL" id="MDR5651304.1"/>
    </source>
</evidence>
<dbReference type="InterPro" id="IPR037359">
    <property type="entry name" value="NST/OST"/>
</dbReference>
<keyword evidence="3" id="KW-1185">Reference proteome</keyword>